<keyword evidence="3" id="KW-1185">Reference proteome</keyword>
<name>A0A917K8J5_9BACL</name>
<reference evidence="2" key="2">
    <citation type="submission" date="2020-09" db="EMBL/GenBank/DDBJ databases">
        <authorList>
            <person name="Sun Q."/>
            <person name="Ohkuma M."/>
        </authorList>
    </citation>
    <scope>NUCLEOTIDE SEQUENCE</scope>
    <source>
        <strain evidence="2">JCM 18487</strain>
    </source>
</reference>
<proteinExistence type="predicted"/>
<dbReference type="PANTHER" id="PTHR12110:SF53">
    <property type="entry name" value="BLR5974 PROTEIN"/>
    <property type="match status" value="1"/>
</dbReference>
<dbReference type="InterPro" id="IPR050312">
    <property type="entry name" value="IolE/XylAMocC-like"/>
</dbReference>
<dbReference type="EMBL" id="BMOY01000010">
    <property type="protein sequence ID" value="GGJ02040.1"/>
    <property type="molecule type" value="Genomic_DNA"/>
</dbReference>
<comment type="caution">
    <text evidence="2">The sequence shown here is derived from an EMBL/GenBank/DDBJ whole genome shotgun (WGS) entry which is preliminary data.</text>
</comment>
<evidence type="ECO:0000259" key="1">
    <source>
        <dbReference type="Pfam" id="PF01261"/>
    </source>
</evidence>
<dbReference type="PANTHER" id="PTHR12110">
    <property type="entry name" value="HYDROXYPYRUVATE ISOMERASE"/>
    <property type="match status" value="1"/>
</dbReference>
<dbReference type="Gene3D" id="3.20.20.150">
    <property type="entry name" value="Divalent-metal-dependent TIM barrel enzymes"/>
    <property type="match status" value="1"/>
</dbReference>
<dbReference type="SUPFAM" id="SSF51658">
    <property type="entry name" value="Xylose isomerase-like"/>
    <property type="match status" value="1"/>
</dbReference>
<dbReference type="InterPro" id="IPR013022">
    <property type="entry name" value="Xyl_isomerase-like_TIM-brl"/>
</dbReference>
<gene>
    <name evidence="2" type="ORF">GCM10010885_09120</name>
</gene>
<organism evidence="2 3">
    <name type="scientific">Alicyclobacillus cellulosilyticus</name>
    <dbReference type="NCBI Taxonomy" id="1003997"/>
    <lineage>
        <taxon>Bacteria</taxon>
        <taxon>Bacillati</taxon>
        <taxon>Bacillota</taxon>
        <taxon>Bacilli</taxon>
        <taxon>Bacillales</taxon>
        <taxon>Alicyclobacillaceae</taxon>
        <taxon>Alicyclobacillus</taxon>
    </lineage>
</organism>
<evidence type="ECO:0000313" key="3">
    <source>
        <dbReference type="Proteomes" id="UP000637695"/>
    </source>
</evidence>
<dbReference type="Pfam" id="PF01261">
    <property type="entry name" value="AP_endonuc_2"/>
    <property type="match status" value="1"/>
</dbReference>
<dbReference type="InterPro" id="IPR036237">
    <property type="entry name" value="Xyl_isomerase-like_sf"/>
</dbReference>
<feature type="domain" description="Xylose isomerase-like TIM barrel" evidence="1">
    <location>
        <begin position="20"/>
        <end position="269"/>
    </location>
</feature>
<reference evidence="2" key="1">
    <citation type="journal article" date="2014" name="Int. J. Syst. Evol. Microbiol.">
        <title>Complete genome sequence of Corynebacterium casei LMG S-19264T (=DSM 44701T), isolated from a smear-ripened cheese.</title>
        <authorList>
            <consortium name="US DOE Joint Genome Institute (JGI-PGF)"/>
            <person name="Walter F."/>
            <person name="Albersmeier A."/>
            <person name="Kalinowski J."/>
            <person name="Ruckert C."/>
        </authorList>
    </citation>
    <scope>NUCLEOTIDE SEQUENCE</scope>
    <source>
        <strain evidence="2">JCM 18487</strain>
    </source>
</reference>
<dbReference type="Proteomes" id="UP000637695">
    <property type="component" value="Unassembled WGS sequence"/>
</dbReference>
<accession>A0A917K8J5</accession>
<dbReference type="AlphaFoldDB" id="A0A917K8J5"/>
<sequence length="273" mass="29871">MKIAVNQWCFPDGTPLADVFAQCAAAGLDGVELNLDAAGGVGLTLETSASAARAIRREAEAAGLELKSLSTGLLWSTPLSDPHPDVRARGQDVVRRQLELAHEMEMDTILVVPGVVNRDVSYEACYARSQAAIAELVPVAERLGVRIGIENVWNKFLLSPLEMARYIDEFGSTYVGAYFDVGNVLAFGFPEQWIRTLGKRIIKVHVKDFKTQVGTIHGFVPLFAGDVDWPAVRTALAEVGYDDYVTAELVPYASDPAALIEDTARHLRRIFRI</sequence>
<protein>
    <recommendedName>
        <fullName evidence="1">Xylose isomerase-like TIM barrel domain-containing protein</fullName>
    </recommendedName>
</protein>
<evidence type="ECO:0000313" key="2">
    <source>
        <dbReference type="EMBL" id="GGJ02040.1"/>
    </source>
</evidence>
<dbReference type="RefSeq" id="WP_188881424.1">
    <property type="nucleotide sequence ID" value="NZ_BMOY01000010.1"/>
</dbReference>